<dbReference type="EMBL" id="SLXQ01000001">
    <property type="protein sequence ID" value="TCP56118.1"/>
    <property type="molecule type" value="Genomic_DNA"/>
</dbReference>
<organism evidence="3 4">
    <name type="scientific">Tamaricihabitans halophyticus</name>
    <dbReference type="NCBI Taxonomy" id="1262583"/>
    <lineage>
        <taxon>Bacteria</taxon>
        <taxon>Bacillati</taxon>
        <taxon>Actinomycetota</taxon>
        <taxon>Actinomycetes</taxon>
        <taxon>Pseudonocardiales</taxon>
        <taxon>Pseudonocardiaceae</taxon>
        <taxon>Tamaricihabitans</taxon>
    </lineage>
</organism>
<dbReference type="PROSITE" id="PS51318">
    <property type="entry name" value="TAT"/>
    <property type="match status" value="1"/>
</dbReference>
<dbReference type="InterPro" id="IPR010496">
    <property type="entry name" value="AL/BT2_dom"/>
</dbReference>
<proteinExistence type="predicted"/>
<evidence type="ECO:0000313" key="4">
    <source>
        <dbReference type="Proteomes" id="UP000294911"/>
    </source>
</evidence>
<evidence type="ECO:0000259" key="2">
    <source>
        <dbReference type="Pfam" id="PF06439"/>
    </source>
</evidence>
<evidence type="ECO:0000313" key="3">
    <source>
        <dbReference type="EMBL" id="TCP56118.1"/>
    </source>
</evidence>
<dbReference type="Proteomes" id="UP000294911">
    <property type="component" value="Unassembled WGS sequence"/>
</dbReference>
<dbReference type="GO" id="GO:0016787">
    <property type="term" value="F:hydrolase activity"/>
    <property type="evidence" value="ECO:0007669"/>
    <property type="project" value="InterPro"/>
</dbReference>
<sequence length="217" mass="24270">MIRISRRRVGLLGAALLALTLVAGAQPAAASKAPNFGKIQLFDGKTTEGWAQAGPGGFDVVDGTLQTRDGMGLLWYEQREFADYLLSVQWRVTSETDNSGIFLRFPDPGDDPWVAVDHGYEVQINDNPAGDPQKTAAIYNFQEAFRQASRPVGEWNTYRILVVGQRYLVFLNGKLVNNFVSTHPDRGSTGYLGLQNHDPETRTQFRDIWVRPLGEWR</sequence>
<comment type="caution">
    <text evidence="3">The sequence shown here is derived from an EMBL/GenBank/DDBJ whole genome shotgun (WGS) entry which is preliminary data.</text>
</comment>
<feature type="chain" id="PRO_5039477741" evidence="1">
    <location>
        <begin position="26"/>
        <end position="217"/>
    </location>
</feature>
<dbReference type="RefSeq" id="WP_132874774.1">
    <property type="nucleotide sequence ID" value="NZ_SLXQ01000001.1"/>
</dbReference>
<dbReference type="InterPro" id="IPR006311">
    <property type="entry name" value="TAT_signal"/>
</dbReference>
<name>A0A4R2R3D9_9PSEU</name>
<dbReference type="Pfam" id="PF06439">
    <property type="entry name" value="3keto-disac_hyd"/>
    <property type="match status" value="1"/>
</dbReference>
<gene>
    <name evidence="3" type="ORF">EV191_10158</name>
</gene>
<reference evidence="3 4" key="1">
    <citation type="submission" date="2019-03" db="EMBL/GenBank/DDBJ databases">
        <title>Genomic Encyclopedia of Type Strains, Phase IV (KMG-IV): sequencing the most valuable type-strain genomes for metagenomic binning, comparative biology and taxonomic classification.</title>
        <authorList>
            <person name="Goeker M."/>
        </authorList>
    </citation>
    <scope>NUCLEOTIDE SEQUENCE [LARGE SCALE GENOMIC DNA]</scope>
    <source>
        <strain evidence="3 4">DSM 45765</strain>
    </source>
</reference>
<keyword evidence="1" id="KW-0732">Signal</keyword>
<accession>A0A4R2R3D9</accession>
<keyword evidence="4" id="KW-1185">Reference proteome</keyword>
<dbReference type="OrthoDB" id="9798604at2"/>
<dbReference type="Gene3D" id="2.60.120.560">
    <property type="entry name" value="Exo-inulinase, domain 1"/>
    <property type="match status" value="1"/>
</dbReference>
<feature type="domain" description="3-keto-alpha-glucoside-1,2-lyase/3-keto-2-hydroxy-glucal hydratase" evidence="2">
    <location>
        <begin position="38"/>
        <end position="211"/>
    </location>
</feature>
<evidence type="ECO:0000256" key="1">
    <source>
        <dbReference type="SAM" id="SignalP"/>
    </source>
</evidence>
<feature type="signal peptide" evidence="1">
    <location>
        <begin position="1"/>
        <end position="25"/>
    </location>
</feature>
<protein>
    <submittedName>
        <fullName evidence="3">Uncharacterized protein DUF1080</fullName>
    </submittedName>
</protein>
<dbReference type="AlphaFoldDB" id="A0A4R2R3D9"/>